<dbReference type="Proteomes" id="UP000001968">
    <property type="component" value="Chromosome"/>
</dbReference>
<evidence type="ECO:0000313" key="1">
    <source>
        <dbReference type="EMBL" id="ABI68678.1"/>
    </source>
</evidence>
<name>Q0AX76_SYNWW</name>
<dbReference type="eggNOG" id="COG2843">
    <property type="taxonomic scope" value="Bacteria"/>
</dbReference>
<proteinExistence type="predicted"/>
<organism evidence="1 2">
    <name type="scientific">Syntrophomonas wolfei subsp. wolfei (strain DSM 2245B / Goettingen)</name>
    <dbReference type="NCBI Taxonomy" id="335541"/>
    <lineage>
        <taxon>Bacteria</taxon>
        <taxon>Bacillati</taxon>
        <taxon>Bacillota</taxon>
        <taxon>Clostridia</taxon>
        <taxon>Eubacteriales</taxon>
        <taxon>Syntrophomonadaceae</taxon>
        <taxon>Syntrophomonas</taxon>
    </lineage>
</organism>
<accession>Q0AX76</accession>
<dbReference type="RefSeq" id="WP_011640777.1">
    <property type="nucleotide sequence ID" value="NC_008346.1"/>
</dbReference>
<evidence type="ECO:0000313" key="2">
    <source>
        <dbReference type="Proteomes" id="UP000001968"/>
    </source>
</evidence>
<evidence type="ECO:0008006" key="3">
    <source>
        <dbReference type="Google" id="ProtNLM"/>
    </source>
</evidence>
<dbReference type="OrthoDB" id="9810906at2"/>
<dbReference type="AlphaFoldDB" id="Q0AX76"/>
<reference evidence="2" key="1">
    <citation type="journal article" date="2010" name="Environ. Microbiol.">
        <title>The genome of Syntrophomonas wolfei: new insights into syntrophic metabolism and biohydrogen production.</title>
        <authorList>
            <person name="Sieber J.R."/>
            <person name="Sims D.R."/>
            <person name="Han C."/>
            <person name="Kim E."/>
            <person name="Lykidis A."/>
            <person name="Lapidus A.L."/>
            <person name="McDonnald E."/>
            <person name="Rohlin L."/>
            <person name="Culley D.E."/>
            <person name="Gunsalus R."/>
            <person name="McInerney M.J."/>
        </authorList>
    </citation>
    <scope>NUCLEOTIDE SEQUENCE [LARGE SCALE GENOMIC DNA]</scope>
    <source>
        <strain evidence="2">DSM 2245B / Goettingen</strain>
    </source>
</reference>
<protein>
    <recommendedName>
        <fullName evidence="3">VCBS repeat-containing protein</fullName>
    </recommendedName>
</protein>
<dbReference type="HOGENOM" id="CLU_1531541_0_0_9"/>
<dbReference type="EMBL" id="CP000448">
    <property type="protein sequence ID" value="ABI68678.1"/>
    <property type="molecule type" value="Genomic_DNA"/>
</dbReference>
<sequence>MKPVLWKKIVGVLAVVFVLLLVAFLFFADNPEQQATYDLNHDGIMENYHLARGKLTVTQPNGINWSSPSEWNVQSFALDDITGDGNPELVMLLWKQGSFDRHKPLWQKQEKNNYSCHLFVYRLIENKLIPRWCSSALDRPIKSFTVKKDSSGKAFLAIEEGYCSTYCFGRPIIWGKEHSNWTWKQWGFYRI</sequence>
<gene>
    <name evidence="1" type="ordered locus">Swol_1371</name>
</gene>
<dbReference type="KEGG" id="swo:Swol_1371"/>
<dbReference type="InterPro" id="IPR028994">
    <property type="entry name" value="Integrin_alpha_N"/>
</dbReference>
<dbReference type="SUPFAM" id="SSF69318">
    <property type="entry name" value="Integrin alpha N-terminal domain"/>
    <property type="match status" value="1"/>
</dbReference>
<keyword evidence="2" id="KW-1185">Reference proteome</keyword>